<feature type="domain" description="CAAX prenyl protease 2/Lysostaphin resistance protein A-like" evidence="2">
    <location>
        <begin position="134"/>
        <end position="239"/>
    </location>
</feature>
<dbReference type="PANTHER" id="PTHR35797">
    <property type="entry name" value="PROTEASE-RELATED"/>
    <property type="match status" value="1"/>
</dbReference>
<keyword evidence="4" id="KW-1185">Reference proteome</keyword>
<keyword evidence="3" id="KW-0378">Hydrolase</keyword>
<feature type="transmembrane region" description="Helical" evidence="1">
    <location>
        <begin position="173"/>
        <end position="192"/>
    </location>
</feature>
<keyword evidence="3" id="KW-0645">Protease</keyword>
<comment type="caution">
    <text evidence="3">The sequence shown here is derived from an EMBL/GenBank/DDBJ whole genome shotgun (WGS) entry which is preliminary data.</text>
</comment>
<dbReference type="InterPro" id="IPR003675">
    <property type="entry name" value="Rce1/LyrA-like_dom"/>
</dbReference>
<feature type="transmembrane region" description="Helical" evidence="1">
    <location>
        <begin position="125"/>
        <end position="145"/>
    </location>
</feature>
<feature type="transmembrane region" description="Helical" evidence="1">
    <location>
        <begin position="12"/>
        <end position="32"/>
    </location>
</feature>
<keyword evidence="3" id="KW-0482">Metalloprotease</keyword>
<feature type="transmembrane region" description="Helical" evidence="1">
    <location>
        <begin position="198"/>
        <end position="220"/>
    </location>
</feature>
<dbReference type="RefSeq" id="WP_270452134.1">
    <property type="nucleotide sequence ID" value="NZ_JADPIE010000001.1"/>
</dbReference>
<evidence type="ECO:0000256" key="1">
    <source>
        <dbReference type="SAM" id="Phobius"/>
    </source>
</evidence>
<feature type="transmembrane region" description="Helical" evidence="1">
    <location>
        <begin position="251"/>
        <end position="271"/>
    </location>
</feature>
<dbReference type="Pfam" id="PF02517">
    <property type="entry name" value="Rce1-like"/>
    <property type="match status" value="1"/>
</dbReference>
<dbReference type="GO" id="GO:0008237">
    <property type="term" value="F:metallopeptidase activity"/>
    <property type="evidence" value="ECO:0007669"/>
    <property type="project" value="UniProtKB-KW"/>
</dbReference>
<accession>A0A931ARG5</accession>
<evidence type="ECO:0000313" key="3">
    <source>
        <dbReference type="EMBL" id="MBF8435510.1"/>
    </source>
</evidence>
<feature type="transmembrane region" description="Helical" evidence="1">
    <location>
        <begin position="97"/>
        <end position="119"/>
    </location>
</feature>
<sequence>MDSRARRPLNTYYLIAFIFTWTCWIGAILLGYEDKTFIEIVNRQFQSGQELATFILFRIGVYGPLLAALITTGYLYKTRGLKEFWQRLTRWHIPVRWYLFVFLLPVLINLAVVLIGLLIGVELSAFFASGLPVSYIILLFIYQIITSGLEEPGWRGFVLENLLEKYPADKASWILGLVWAIWHFPYLFYLYWGGGIQVLLPSLLGFTLAIIGQTFIISWFYVNTRSIFLAILLHAWLNTSAAVIIGEITIVNPALGIIPGLATWLVVFVLIKRYGNQLTVNPG</sequence>
<evidence type="ECO:0000313" key="4">
    <source>
        <dbReference type="Proteomes" id="UP000621436"/>
    </source>
</evidence>
<dbReference type="EMBL" id="JADPIE010000001">
    <property type="protein sequence ID" value="MBF8435510.1"/>
    <property type="molecule type" value="Genomic_DNA"/>
</dbReference>
<keyword evidence="1" id="KW-0472">Membrane</keyword>
<dbReference type="PANTHER" id="PTHR35797:SF1">
    <property type="entry name" value="PROTEASE"/>
    <property type="match status" value="1"/>
</dbReference>
<reference evidence="3" key="1">
    <citation type="submission" date="2020-11" db="EMBL/GenBank/DDBJ databases">
        <title>Halonatronomonas betainensis gen. nov., sp. nov. a novel haloalkaliphilic representative of the family Halanaerobiacae capable of betaine degradation.</title>
        <authorList>
            <person name="Boltyanskaya Y."/>
            <person name="Kevbrin V."/>
            <person name="Detkova E."/>
            <person name="Grouzdev D.S."/>
            <person name="Koziaeva V."/>
            <person name="Zhilina T."/>
        </authorList>
    </citation>
    <scope>NUCLEOTIDE SEQUENCE</scope>
    <source>
        <strain evidence="3">Z-7014</strain>
    </source>
</reference>
<dbReference type="GO" id="GO:0004175">
    <property type="term" value="F:endopeptidase activity"/>
    <property type="evidence" value="ECO:0007669"/>
    <property type="project" value="UniProtKB-ARBA"/>
</dbReference>
<organism evidence="3 4">
    <name type="scientific">Halonatronomonas betaini</name>
    <dbReference type="NCBI Taxonomy" id="2778430"/>
    <lineage>
        <taxon>Bacteria</taxon>
        <taxon>Bacillati</taxon>
        <taxon>Bacillota</taxon>
        <taxon>Clostridia</taxon>
        <taxon>Halanaerobiales</taxon>
        <taxon>Halarsenatibacteraceae</taxon>
        <taxon>Halonatronomonas</taxon>
    </lineage>
</organism>
<proteinExistence type="predicted"/>
<dbReference type="AlphaFoldDB" id="A0A931ARG5"/>
<dbReference type="GO" id="GO:0080120">
    <property type="term" value="P:CAAX-box protein maturation"/>
    <property type="evidence" value="ECO:0007669"/>
    <property type="project" value="UniProtKB-ARBA"/>
</dbReference>
<evidence type="ECO:0000259" key="2">
    <source>
        <dbReference type="Pfam" id="PF02517"/>
    </source>
</evidence>
<keyword evidence="1" id="KW-0812">Transmembrane</keyword>
<name>A0A931ARG5_9FIRM</name>
<feature type="transmembrane region" description="Helical" evidence="1">
    <location>
        <begin position="227"/>
        <end position="245"/>
    </location>
</feature>
<protein>
    <submittedName>
        <fullName evidence="3">CPBP family intramembrane metalloprotease</fullName>
    </submittedName>
</protein>
<dbReference type="Proteomes" id="UP000621436">
    <property type="component" value="Unassembled WGS sequence"/>
</dbReference>
<keyword evidence="1" id="KW-1133">Transmembrane helix</keyword>
<feature type="transmembrane region" description="Helical" evidence="1">
    <location>
        <begin position="52"/>
        <end position="76"/>
    </location>
</feature>
<gene>
    <name evidence="3" type="ORF">I0Q91_00330</name>
</gene>
<dbReference type="InterPro" id="IPR042150">
    <property type="entry name" value="MmRce1-like"/>
</dbReference>